<accession>A0A315Y173</accession>
<sequence>MGIKKMLKMEYDSLTDKEKNNFKSFMIEALLFIPIVGQAANFFKSVEEWNKYKIEIIIPKIMTIAKPGSIDEDRQNKIAYALKKVFSDNYTKISEYVSVKRKEFEELIYDKYNECSLFEDDSAEIKTYIKDIIDVILDNIDMIETSESYGKTALKNTANHEKRITALEEGKQQETSIIHDNNDIFVQKYNDVLFLDKGRNPKIFLSDVYVDPIIKDSNISLYEQLRVWEKKPDETSRFYSEADAKVLLLFGKAGIGKSSLVAKLISQNFFQNIAHAIVLNKKTEKIDHDDPWGSIKKIYGCDDDSCYNNKVLILDGFDEVCVLKNKGFKGHDFLKKLTTAIPENIFVKILITSREHNGYFEKVEEIKEGIIIRQIEWEKDQLFLWCKNYLNCRDDDPNIKQWTTDFKDKFETLEDNLQDAFRSPIILYICCHENIEVFKLDSITDVYYQAFHKIVRREYMTSGRFAELNKTDEEMEALLWQYTKEIAYQIFLNSNEISTANADMIKKAKSFVNLENSEFDSKILDILPAVFHFTSEKGDGAVEFAHKTVVEYFIAVKIYEDYFKELDKEKDIDEVWCCIYEAFCYKFIPFDIFNNVFNMIANPDPVIQGNFDKQAFFEKFESGMKREKLMKCAVNCDEKYLKCINYNIDLLQDLADQTKSKMIDETFRNLTWFLNGLDYRNDSFTLLFKYLKPFLHIEKLNLSNLIFNHIMYLKTEDTQQFDDFEIISDKNIYDYISPKEAKLKNERIDINFNKANANIVVPRLDYSNLIESVFINSHMEYIIMNRCNLKNCSFEYADLRYANLNDVNLNDANLSKVNLRGANLCNADLSKANLSGANLCSSDLVKAILSSANLCNADLSKANLSGANLSVTNLSNADLSNADCSIANLINADLRYANLSDANLCNANLIKANLSFVNLSDANLSGANLSGANLRGANLIKACLINANLSFVNLSDTNLSFVNLSEDNLSFVNLSDADLSQANLNSVDLSFANLSGTNLSGTNLSNADLEGAIFENTRYNSKTKFPESFEIDPDKMIFVDEKNY</sequence>
<dbReference type="InterPro" id="IPR027417">
    <property type="entry name" value="P-loop_NTPase"/>
</dbReference>
<dbReference type="OrthoDB" id="1821355at2"/>
<name>A0A315Y173_RUMFL</name>
<evidence type="ECO:0000313" key="1">
    <source>
        <dbReference type="EMBL" id="PWJ12195.1"/>
    </source>
</evidence>
<dbReference type="PANTHER" id="PTHR14136">
    <property type="entry name" value="BTB_POZ DOMAIN-CONTAINING PROTEIN KCTD9"/>
    <property type="match status" value="1"/>
</dbReference>
<dbReference type="InterPro" id="IPR051082">
    <property type="entry name" value="Pentapeptide-BTB/POZ_domain"/>
</dbReference>
<dbReference type="PANTHER" id="PTHR14136:SF17">
    <property type="entry name" value="BTB_POZ DOMAIN-CONTAINING PROTEIN KCTD9"/>
    <property type="match status" value="1"/>
</dbReference>
<dbReference type="SUPFAM" id="SSF141571">
    <property type="entry name" value="Pentapeptide repeat-like"/>
    <property type="match status" value="2"/>
</dbReference>
<dbReference type="EMBL" id="QGDI01000007">
    <property type="protein sequence ID" value="PWJ12195.1"/>
    <property type="molecule type" value="Genomic_DNA"/>
</dbReference>
<reference evidence="1 2" key="1">
    <citation type="submission" date="2018-05" db="EMBL/GenBank/DDBJ databases">
        <title>The Hungate 1000. A catalogue of reference genomes from the rumen microbiome.</title>
        <authorList>
            <person name="Kelly W."/>
        </authorList>
    </citation>
    <scope>NUCLEOTIDE SEQUENCE [LARGE SCALE GENOMIC DNA]</scope>
    <source>
        <strain evidence="1 2">SAb67</strain>
    </source>
</reference>
<dbReference type="SUPFAM" id="SSF52540">
    <property type="entry name" value="P-loop containing nucleoside triphosphate hydrolases"/>
    <property type="match status" value="1"/>
</dbReference>
<dbReference type="Gene3D" id="3.40.50.300">
    <property type="entry name" value="P-loop containing nucleotide triphosphate hydrolases"/>
    <property type="match status" value="1"/>
</dbReference>
<dbReference type="Proteomes" id="UP000245720">
    <property type="component" value="Unassembled WGS sequence"/>
</dbReference>
<evidence type="ECO:0000313" key="2">
    <source>
        <dbReference type="Proteomes" id="UP000245720"/>
    </source>
</evidence>
<dbReference type="AlphaFoldDB" id="A0A315Y173"/>
<dbReference type="Pfam" id="PF00805">
    <property type="entry name" value="Pentapeptide"/>
    <property type="match status" value="5"/>
</dbReference>
<comment type="caution">
    <text evidence="1">The sequence shown here is derived from an EMBL/GenBank/DDBJ whole genome shotgun (WGS) entry which is preliminary data.</text>
</comment>
<proteinExistence type="predicted"/>
<dbReference type="RefSeq" id="WP_109726653.1">
    <property type="nucleotide sequence ID" value="NZ_QGDI01000007.1"/>
</dbReference>
<gene>
    <name evidence="1" type="ORF">IE37_01885</name>
</gene>
<organism evidence="1 2">
    <name type="scientific">Ruminococcus flavefaciens</name>
    <dbReference type="NCBI Taxonomy" id="1265"/>
    <lineage>
        <taxon>Bacteria</taxon>
        <taxon>Bacillati</taxon>
        <taxon>Bacillota</taxon>
        <taxon>Clostridia</taxon>
        <taxon>Eubacteriales</taxon>
        <taxon>Oscillospiraceae</taxon>
        <taxon>Ruminococcus</taxon>
    </lineage>
</organism>
<protein>
    <submittedName>
        <fullName evidence="1">Uncharacterized protein YjbI with pentapeptide repeats</fullName>
    </submittedName>
</protein>
<dbReference type="InterPro" id="IPR001646">
    <property type="entry name" value="5peptide_repeat"/>
</dbReference>
<dbReference type="Gene3D" id="2.160.20.80">
    <property type="entry name" value="E3 ubiquitin-protein ligase SopA"/>
    <property type="match status" value="2"/>
</dbReference>